<organism evidence="2">
    <name type="scientific">Ajellomyces capsulatus (strain H88)</name>
    <name type="common">Darling's disease fungus</name>
    <name type="synonym">Histoplasma capsulatum</name>
    <dbReference type="NCBI Taxonomy" id="544711"/>
    <lineage>
        <taxon>Eukaryota</taxon>
        <taxon>Fungi</taxon>
        <taxon>Dikarya</taxon>
        <taxon>Ascomycota</taxon>
        <taxon>Pezizomycotina</taxon>
        <taxon>Eurotiomycetes</taxon>
        <taxon>Eurotiomycetidae</taxon>
        <taxon>Onygenales</taxon>
        <taxon>Ajellomycetaceae</taxon>
        <taxon>Histoplasma</taxon>
    </lineage>
</organism>
<evidence type="ECO:0000313" key="2">
    <source>
        <dbReference type="Proteomes" id="UP000008142"/>
    </source>
</evidence>
<dbReference type="HOGENOM" id="CLU_1124253_0_0_1"/>
<dbReference type="Proteomes" id="UP000008142">
    <property type="component" value="Unassembled WGS sequence"/>
</dbReference>
<name>F0UFG7_AJEC8</name>
<accession>F0UFG7</accession>
<gene>
    <name evidence="1" type="ORF">HCEG_03342</name>
</gene>
<reference evidence="2" key="1">
    <citation type="submission" date="2008-07" db="EMBL/GenBank/DDBJ databases">
        <title>Annotation of Ajellomyces capsulatus strain H88.</title>
        <authorList>
            <person name="Champion M."/>
            <person name="Cuomo C."/>
            <person name="Ma L.-J."/>
            <person name="Henn M.R."/>
            <person name="Sil A."/>
            <person name="Goldman B."/>
            <person name="Young S.K."/>
            <person name="Kodira C.D."/>
            <person name="Zeng Q."/>
            <person name="Koehrsen M."/>
            <person name="Alvarado L."/>
            <person name="Berlin A."/>
            <person name="Borenstein D."/>
            <person name="Chen Z."/>
            <person name="Engels R."/>
            <person name="Freedman E."/>
            <person name="Gellesch M."/>
            <person name="Goldberg J."/>
            <person name="Griggs A."/>
            <person name="Gujja S."/>
            <person name="Heiman D."/>
            <person name="Hepburn T."/>
            <person name="Howarth C."/>
            <person name="Jen D."/>
            <person name="Larson L."/>
            <person name="Lewis B."/>
            <person name="Mehta T."/>
            <person name="Park D."/>
            <person name="Pearson M."/>
            <person name="Roberts A."/>
            <person name="Saif S."/>
            <person name="Shea T."/>
            <person name="Shenoy N."/>
            <person name="Sisk P."/>
            <person name="Stolte C."/>
            <person name="Sykes S."/>
            <person name="Walk T."/>
            <person name="White J."/>
            <person name="Yandava C."/>
            <person name="Klein B."/>
            <person name="McEwen J.G."/>
            <person name="Puccia R."/>
            <person name="Goldman G.H."/>
            <person name="Felipe M.S."/>
            <person name="Nino-Vega G."/>
            <person name="San-Blas G."/>
            <person name="Taylor J."/>
            <person name="Mendoza L."/>
            <person name="Galagan J."/>
            <person name="Nusbaum C."/>
            <person name="Birren B."/>
        </authorList>
    </citation>
    <scope>NUCLEOTIDE SEQUENCE [LARGE SCALE GENOMIC DNA]</scope>
    <source>
        <strain evidence="2">H88</strain>
    </source>
</reference>
<dbReference type="EMBL" id="DS990638">
    <property type="protein sequence ID" value="EGC44127.1"/>
    <property type="molecule type" value="Genomic_DNA"/>
</dbReference>
<protein>
    <submittedName>
        <fullName evidence="1">Predicted protein</fullName>
    </submittedName>
</protein>
<evidence type="ECO:0000313" key="1">
    <source>
        <dbReference type="EMBL" id="EGC44127.1"/>
    </source>
</evidence>
<sequence>MVKQIKGNKKRSYLLHYSLAPTGSDVADQGLVSLMLRHRAWDQQVDPYVWSKCGDRNRTRLRALFARVPSIQSADGLVMGAMLDLAIWTQSGGHGGSTTRGFAVWEKDHYCLAAHFPFRRWSIPENPLHDTRQIMLNQRAHMRGKGAGCEKEIEVKQRGGRVAFMLTKFQNCVAPQDEGTSHQQQAHRAYPGCYSISMVRYRGGTALPAGIHLLLSPVHGSQLSSGEGGFQTHYCHHLQAPTQPLKA</sequence>
<dbReference type="AlphaFoldDB" id="F0UFG7"/>
<proteinExistence type="predicted"/>